<protein>
    <submittedName>
        <fullName evidence="1">Uncharacterized protein</fullName>
    </submittedName>
</protein>
<dbReference type="Proteomes" id="UP000054217">
    <property type="component" value="Unassembled WGS sequence"/>
</dbReference>
<dbReference type="InParanoid" id="A0A0C3P6P0"/>
<reference evidence="1 2" key="1">
    <citation type="submission" date="2014-04" db="EMBL/GenBank/DDBJ databases">
        <authorList>
            <consortium name="DOE Joint Genome Institute"/>
            <person name="Kuo A."/>
            <person name="Kohler A."/>
            <person name="Costa M.D."/>
            <person name="Nagy L.G."/>
            <person name="Floudas D."/>
            <person name="Copeland A."/>
            <person name="Barry K.W."/>
            <person name="Cichocki N."/>
            <person name="Veneault-Fourrey C."/>
            <person name="LaButti K."/>
            <person name="Lindquist E.A."/>
            <person name="Lipzen A."/>
            <person name="Lundell T."/>
            <person name="Morin E."/>
            <person name="Murat C."/>
            <person name="Sun H."/>
            <person name="Tunlid A."/>
            <person name="Henrissat B."/>
            <person name="Grigoriev I.V."/>
            <person name="Hibbett D.S."/>
            <person name="Martin F."/>
            <person name="Nordberg H.P."/>
            <person name="Cantor M.N."/>
            <person name="Hua S.X."/>
        </authorList>
    </citation>
    <scope>NUCLEOTIDE SEQUENCE [LARGE SCALE GENOMIC DNA]</scope>
    <source>
        <strain evidence="1 2">Marx 270</strain>
    </source>
</reference>
<accession>A0A0C3P6P0</accession>
<organism evidence="1 2">
    <name type="scientific">Pisolithus tinctorius Marx 270</name>
    <dbReference type="NCBI Taxonomy" id="870435"/>
    <lineage>
        <taxon>Eukaryota</taxon>
        <taxon>Fungi</taxon>
        <taxon>Dikarya</taxon>
        <taxon>Basidiomycota</taxon>
        <taxon>Agaricomycotina</taxon>
        <taxon>Agaricomycetes</taxon>
        <taxon>Agaricomycetidae</taxon>
        <taxon>Boletales</taxon>
        <taxon>Sclerodermatineae</taxon>
        <taxon>Pisolithaceae</taxon>
        <taxon>Pisolithus</taxon>
    </lineage>
</organism>
<dbReference type="HOGENOM" id="CLU_2758823_0_0_1"/>
<proteinExistence type="predicted"/>
<name>A0A0C3P6P0_PISTI</name>
<dbReference type="EMBL" id="KN831977">
    <property type="protein sequence ID" value="KIO03241.1"/>
    <property type="molecule type" value="Genomic_DNA"/>
</dbReference>
<gene>
    <name evidence="1" type="ORF">M404DRAFT_1001518</name>
</gene>
<dbReference type="AlphaFoldDB" id="A0A0C3P6P0"/>
<sequence length="70" mass="7684">MASTMTTSEFATLAVTCGYEHVAPGTGQVRAQRSDDAVPYTMQGKYSTTYKGCRIRDQYNSFPCCDTSPE</sequence>
<reference evidence="2" key="2">
    <citation type="submission" date="2015-01" db="EMBL/GenBank/DDBJ databases">
        <title>Evolutionary Origins and Diversification of the Mycorrhizal Mutualists.</title>
        <authorList>
            <consortium name="DOE Joint Genome Institute"/>
            <consortium name="Mycorrhizal Genomics Consortium"/>
            <person name="Kohler A."/>
            <person name="Kuo A."/>
            <person name="Nagy L.G."/>
            <person name="Floudas D."/>
            <person name="Copeland A."/>
            <person name="Barry K.W."/>
            <person name="Cichocki N."/>
            <person name="Veneault-Fourrey C."/>
            <person name="LaButti K."/>
            <person name="Lindquist E.A."/>
            <person name="Lipzen A."/>
            <person name="Lundell T."/>
            <person name="Morin E."/>
            <person name="Murat C."/>
            <person name="Riley R."/>
            <person name="Ohm R."/>
            <person name="Sun H."/>
            <person name="Tunlid A."/>
            <person name="Henrissat B."/>
            <person name="Grigoriev I.V."/>
            <person name="Hibbett D.S."/>
            <person name="Martin F."/>
        </authorList>
    </citation>
    <scope>NUCLEOTIDE SEQUENCE [LARGE SCALE GENOMIC DNA]</scope>
    <source>
        <strain evidence="2">Marx 270</strain>
    </source>
</reference>
<evidence type="ECO:0000313" key="2">
    <source>
        <dbReference type="Proteomes" id="UP000054217"/>
    </source>
</evidence>
<evidence type="ECO:0000313" key="1">
    <source>
        <dbReference type="EMBL" id="KIO03241.1"/>
    </source>
</evidence>
<keyword evidence="2" id="KW-1185">Reference proteome</keyword>